<name>A0ABP4ESP1_9ACTN</name>
<proteinExistence type="predicted"/>
<evidence type="ECO:0000259" key="1">
    <source>
        <dbReference type="Pfam" id="PF18722"/>
    </source>
</evidence>
<keyword evidence="3" id="KW-1185">Reference proteome</keyword>
<dbReference type="EMBL" id="BAAAJE010000002">
    <property type="protein sequence ID" value="GAA1129665.1"/>
    <property type="molecule type" value="Genomic_DNA"/>
</dbReference>
<dbReference type="InterPro" id="IPR041407">
    <property type="entry name" value="MazG_C"/>
</dbReference>
<dbReference type="Gene3D" id="1.10.287.1080">
    <property type="entry name" value="MazG-like"/>
    <property type="match status" value="1"/>
</dbReference>
<evidence type="ECO:0000313" key="2">
    <source>
        <dbReference type="EMBL" id="GAA1129665.1"/>
    </source>
</evidence>
<accession>A0ABP4ESP1</accession>
<evidence type="ECO:0000313" key="3">
    <source>
        <dbReference type="Proteomes" id="UP001499979"/>
    </source>
</evidence>
<protein>
    <submittedName>
        <fullName evidence="2">Nucleoside triphosphate pyrophosphohydrolase family protein</fullName>
    </submittedName>
</protein>
<dbReference type="Pfam" id="PF18722">
    <property type="entry name" value="MazG_C"/>
    <property type="match status" value="1"/>
</dbReference>
<reference evidence="3" key="1">
    <citation type="journal article" date="2019" name="Int. J. Syst. Evol. Microbiol.">
        <title>The Global Catalogue of Microorganisms (GCM) 10K type strain sequencing project: providing services to taxonomists for standard genome sequencing and annotation.</title>
        <authorList>
            <consortium name="The Broad Institute Genomics Platform"/>
            <consortium name="The Broad Institute Genome Sequencing Center for Infectious Disease"/>
            <person name="Wu L."/>
            <person name="Ma J."/>
        </authorList>
    </citation>
    <scope>NUCLEOTIDE SEQUENCE [LARGE SCALE GENOMIC DNA]</scope>
    <source>
        <strain evidence="3">JCM 11813</strain>
    </source>
</reference>
<comment type="caution">
    <text evidence="2">The sequence shown here is derived from an EMBL/GenBank/DDBJ whole genome shotgun (WGS) entry which is preliminary data.</text>
</comment>
<dbReference type="SUPFAM" id="SSF101386">
    <property type="entry name" value="all-alpha NTP pyrophosphatases"/>
    <property type="match status" value="1"/>
</dbReference>
<organism evidence="2 3">
    <name type="scientific">Nocardioides aquiterrae</name>
    <dbReference type="NCBI Taxonomy" id="203799"/>
    <lineage>
        <taxon>Bacteria</taxon>
        <taxon>Bacillati</taxon>
        <taxon>Actinomycetota</taxon>
        <taxon>Actinomycetes</taxon>
        <taxon>Propionibacteriales</taxon>
        <taxon>Nocardioidaceae</taxon>
        <taxon>Nocardioides</taxon>
    </lineage>
</organism>
<dbReference type="RefSeq" id="WP_343905687.1">
    <property type="nucleotide sequence ID" value="NZ_BAAAJE010000002.1"/>
</dbReference>
<dbReference type="Proteomes" id="UP001499979">
    <property type="component" value="Unassembled WGS sequence"/>
</dbReference>
<sequence length="433" mass="47310">MDFDHYQSETVRLADSNDTAHELVPMLGLGAHVGELLLAQQRYLSESLVAETSRGMVARELGMVLRWSALLAHVNGLTLNTIANRNLIKVDERARSLDFPGIAALPGQDAILGLAEYAELAAETDQEISAGVDPLSLSVPMLGLAGEVGTLLVEEKKRYRRDSKIDDWPSFIGIELGDLLWYTATVARHAGLGLEEVAGRDLARAARSSSLSSDATEQKSSFDEDFPATERVPRQLHLRFQERTVNGQAVVTMTLLAATPNAFPDGPISRGSGKFQGFKVGEALGDEVTDNSRRVDAYRYHDAIHLGFLAVLGWSPNLRGLLQVKRKSNSVTDETEDGARAIFAEEGIAAILAKQATLSRQFEAPNLVPEDLLDLIALVVEDLEVSSLPYRMWREAISQGFTVMRQLSEGGGGYVLADLDARSLQYSKFPFLT</sequence>
<gene>
    <name evidence="2" type="ORF">GCM10009606_06910</name>
</gene>
<feature type="domain" description="MazG C-terminal" evidence="1">
    <location>
        <begin position="280"/>
        <end position="428"/>
    </location>
</feature>